<reference evidence="1 2" key="1">
    <citation type="submission" date="2013-01" db="EMBL/GenBank/DDBJ databases">
        <title>The Genome Sequence of Butyricicoccus pullicaecorum 1.2.</title>
        <authorList>
            <consortium name="The Broad Institute Genome Sequencing Platform"/>
            <person name="Earl A."/>
            <person name="Ward D."/>
            <person name="Feldgarden M."/>
            <person name="Gevers D."/>
            <person name="Van Immerseel F."/>
            <person name="Eeckhaut V."/>
            <person name="Walker B."/>
            <person name="Young S.K."/>
            <person name="Zeng Q."/>
            <person name="Gargeya S."/>
            <person name="Fitzgerald M."/>
            <person name="Haas B."/>
            <person name="Abouelleil A."/>
            <person name="Alvarado L."/>
            <person name="Arachchi H.M."/>
            <person name="Berlin A.M."/>
            <person name="Chapman S.B."/>
            <person name="Dewar J."/>
            <person name="Goldberg J."/>
            <person name="Griggs A."/>
            <person name="Gujja S."/>
            <person name="Hansen M."/>
            <person name="Howarth C."/>
            <person name="Imamovic A."/>
            <person name="Larimer J."/>
            <person name="McCowan C."/>
            <person name="Murphy C."/>
            <person name="Neiman D."/>
            <person name="Pearson M."/>
            <person name="Priest M."/>
            <person name="Roberts A."/>
            <person name="Saif S."/>
            <person name="Shea T."/>
            <person name="Sisk P."/>
            <person name="Sykes S."/>
            <person name="Wortman J."/>
            <person name="Nusbaum C."/>
            <person name="Birren B."/>
        </authorList>
    </citation>
    <scope>NUCLEOTIDE SEQUENCE [LARGE SCALE GENOMIC DNA]</scope>
    <source>
        <strain evidence="1 2">1.2</strain>
    </source>
</reference>
<gene>
    <name evidence="1" type="ORF">HMPREF1526_03049</name>
</gene>
<proteinExistence type="predicted"/>
<comment type="caution">
    <text evidence="1">The sequence shown here is derived from an EMBL/GenBank/DDBJ whole genome shotgun (WGS) entry which is preliminary data.</text>
</comment>
<evidence type="ECO:0000313" key="1">
    <source>
        <dbReference type="EMBL" id="EOQ35582.1"/>
    </source>
</evidence>
<dbReference type="Proteomes" id="UP000013981">
    <property type="component" value="Unassembled WGS sequence"/>
</dbReference>
<dbReference type="AlphaFoldDB" id="R8VXD6"/>
<dbReference type="PATRIC" id="fig|1203606.4.peg.3009"/>
<dbReference type="RefSeq" id="WP_016149135.1">
    <property type="nucleotide sequence ID" value="NZ_KB976105.1"/>
</dbReference>
<evidence type="ECO:0000313" key="2">
    <source>
        <dbReference type="Proteomes" id="UP000013981"/>
    </source>
</evidence>
<keyword evidence="2" id="KW-1185">Reference proteome</keyword>
<organism evidence="1 2">
    <name type="scientific">Butyricicoccus pullicaecorum 1.2</name>
    <dbReference type="NCBI Taxonomy" id="1203606"/>
    <lineage>
        <taxon>Bacteria</taxon>
        <taxon>Bacillati</taxon>
        <taxon>Bacillota</taxon>
        <taxon>Clostridia</taxon>
        <taxon>Eubacteriales</taxon>
        <taxon>Butyricicoccaceae</taxon>
        <taxon>Butyricicoccus</taxon>
    </lineage>
</organism>
<name>R8VXD6_9FIRM</name>
<protein>
    <submittedName>
        <fullName evidence="1">Uncharacterized protein</fullName>
    </submittedName>
</protein>
<sequence>MQFSDYLNTAMQRCGLTQKELAAQVYRPTEQASGIRPITARTLQHWLSGTSLPASRLTYVSLGLALGLDYADISALVRTYTGRDLFVRTPEDIPLSAAALRLCSWEEYPAFCAQLDQIAAQNPPAPQDILQWAGEGPTRELQITFAACRTQEAFLDCFRQSLPSIMAGTKRLTNEIEHIYTLHAPDGLALYTHLENRLPFLSSNYEKLRSGRFDSGTAVLTIRLCLFLGFSAQEIDQVLCAGHYQPTAGSMLGNLLAQAAIPGRSQHEIWTALEQQAAACGEELPPRLQYKYLTGLKPVEKGLAAVLFGCALLCGRYREGKRFFTCLANLDSLLLGCLSGQYIHRPLQTLLRQIPTLYAISPGQVQPPRVFVQQILPALLDQAEAHKLSELTRPMFGLPQAQYAGDFRSAALGQSGTLRGPVPGSAAYCLPPDLLPDPISSADRGRLAEEYFFAALLYTLFWGRIYCGQHQMPIPSDASSPTDLRLYGLVSRYCAAHLHPSRPLAVSPAYGSAVRLDADGRTARIEALLTELTAVLADR</sequence>
<dbReference type="HOGENOM" id="CLU_504973_0_0_9"/>
<accession>R8VXD6</accession>
<dbReference type="EMBL" id="AQOB01000015">
    <property type="protein sequence ID" value="EOQ35582.1"/>
    <property type="molecule type" value="Genomic_DNA"/>
</dbReference>